<dbReference type="AlphaFoldDB" id="A0A381LII4"/>
<dbReference type="GO" id="GO:0008270">
    <property type="term" value="F:zinc ion binding"/>
    <property type="evidence" value="ECO:0007669"/>
    <property type="project" value="UniProtKB-KW"/>
</dbReference>
<keyword evidence="5" id="KW-0539">Nucleus</keyword>
<feature type="domain" description="C2H2-type" evidence="9">
    <location>
        <begin position="46"/>
        <end position="69"/>
    </location>
</feature>
<dbReference type="EMBL" id="UIGY01000244">
    <property type="protein sequence ID" value="SUZ13658.1"/>
    <property type="molecule type" value="Genomic_DNA"/>
</dbReference>
<keyword evidence="8" id="KW-1133">Transmembrane helix</keyword>
<evidence type="ECO:0000256" key="8">
    <source>
        <dbReference type="SAM" id="Phobius"/>
    </source>
</evidence>
<evidence type="ECO:0000256" key="1">
    <source>
        <dbReference type="ARBA" id="ARBA00004123"/>
    </source>
</evidence>
<dbReference type="InterPro" id="IPR013087">
    <property type="entry name" value="Znf_C2H2_type"/>
</dbReference>
<dbReference type="Gene3D" id="3.30.160.60">
    <property type="entry name" value="Classic Zinc Finger"/>
    <property type="match status" value="1"/>
</dbReference>
<dbReference type="GO" id="GO:0005634">
    <property type="term" value="C:nucleus"/>
    <property type="evidence" value="ECO:0007669"/>
    <property type="project" value="UniProtKB-SubCell"/>
</dbReference>
<evidence type="ECO:0000256" key="2">
    <source>
        <dbReference type="ARBA" id="ARBA00022723"/>
    </source>
</evidence>
<proteinExistence type="predicted"/>
<evidence type="ECO:0000256" key="4">
    <source>
        <dbReference type="ARBA" id="ARBA00022833"/>
    </source>
</evidence>
<feature type="transmembrane region" description="Helical" evidence="8">
    <location>
        <begin position="230"/>
        <end position="251"/>
    </location>
</feature>
<evidence type="ECO:0000256" key="7">
    <source>
        <dbReference type="SAM" id="MobiDB-lite"/>
    </source>
</evidence>
<protein>
    <submittedName>
        <fullName evidence="10">Bgt-3320</fullName>
    </submittedName>
</protein>
<feature type="transmembrane region" description="Helical" evidence="8">
    <location>
        <begin position="205"/>
        <end position="224"/>
    </location>
</feature>
<reference evidence="10" key="1">
    <citation type="submission" date="2018-07" db="EMBL/GenBank/DDBJ databases">
        <authorList>
            <person name="Quirk P.G."/>
            <person name="Krulwich T.A."/>
        </authorList>
    </citation>
    <scope>NUCLEOTIDE SEQUENCE</scope>
    <source>
        <strain evidence="10">96224</strain>
    </source>
</reference>
<sequence>MVGKKKRNHPDIEELLARPWCYYYITGERDFDDLKILISHQKAKHFKCERCGRRLNTAGGLSVHMNQVHKETLTNVDNSLPNRQGLENEIFGMEGIPEDIVQAHSQRIIAVYYQAEAERRAVTGNPGPGGAASASGQPKKPKLESPAELKKRLAEHKARKAEQAASGASNIGGNLEQNSPMSTFVCICRIQWTTELKFWTIPVRVFRAAYGIIPTAILPATYFLRTTWRFLSATIFPTTTVFYPTTLYLQLFTRTNLPYRSPV</sequence>
<dbReference type="PROSITE" id="PS00028">
    <property type="entry name" value="ZINC_FINGER_C2H2_1"/>
    <property type="match status" value="1"/>
</dbReference>
<evidence type="ECO:0000256" key="3">
    <source>
        <dbReference type="ARBA" id="ARBA00022771"/>
    </source>
</evidence>
<dbReference type="PROSITE" id="PS50157">
    <property type="entry name" value="ZINC_FINGER_C2H2_2"/>
    <property type="match status" value="1"/>
</dbReference>
<comment type="subcellular location">
    <subcellularLocation>
        <location evidence="1">Nucleus</location>
    </subcellularLocation>
</comment>
<evidence type="ECO:0000313" key="10">
    <source>
        <dbReference type="EMBL" id="SUZ13658.1"/>
    </source>
</evidence>
<dbReference type="FunFam" id="3.30.160.60:FF:000354">
    <property type="entry name" value="C2H2 finger domain-containing protein"/>
    <property type="match status" value="1"/>
</dbReference>
<evidence type="ECO:0000256" key="5">
    <source>
        <dbReference type="ARBA" id="ARBA00023242"/>
    </source>
</evidence>
<evidence type="ECO:0000259" key="9">
    <source>
        <dbReference type="PROSITE" id="PS50157"/>
    </source>
</evidence>
<evidence type="ECO:0000256" key="6">
    <source>
        <dbReference type="PROSITE-ProRule" id="PRU00042"/>
    </source>
</evidence>
<organism evidence="10">
    <name type="scientific">Blumeria graminis f. sp. tritici 96224</name>
    <dbReference type="NCBI Taxonomy" id="1268274"/>
    <lineage>
        <taxon>Eukaryota</taxon>
        <taxon>Fungi</taxon>
        <taxon>Dikarya</taxon>
        <taxon>Ascomycota</taxon>
        <taxon>Pezizomycotina</taxon>
        <taxon>Leotiomycetes</taxon>
        <taxon>Erysiphales</taxon>
        <taxon>Erysiphaceae</taxon>
        <taxon>Blumeria</taxon>
    </lineage>
</organism>
<keyword evidence="8" id="KW-0812">Transmembrane</keyword>
<feature type="compositionally biased region" description="Basic and acidic residues" evidence="7">
    <location>
        <begin position="153"/>
        <end position="162"/>
    </location>
</feature>
<keyword evidence="8" id="KW-0472">Membrane</keyword>
<keyword evidence="3 6" id="KW-0863">Zinc-finger</keyword>
<dbReference type="InterPro" id="IPR036236">
    <property type="entry name" value="Znf_C2H2_sf"/>
</dbReference>
<feature type="region of interest" description="Disordered" evidence="7">
    <location>
        <begin position="122"/>
        <end position="147"/>
    </location>
</feature>
<accession>A0A381LII4</accession>
<name>A0A381LII4_BLUGR</name>
<dbReference type="SUPFAM" id="SSF57667">
    <property type="entry name" value="beta-beta-alpha zinc fingers"/>
    <property type="match status" value="1"/>
</dbReference>
<keyword evidence="2" id="KW-0479">Metal-binding</keyword>
<gene>
    <name evidence="10" type="ORF">BGT96224V2_LOCUS6819</name>
</gene>
<dbReference type="PANTHER" id="PTHR23215">
    <property type="entry name" value="ZINC FINGER PROTEIN 207"/>
    <property type="match status" value="1"/>
</dbReference>
<dbReference type="PANTHER" id="PTHR23215:SF0">
    <property type="entry name" value="BUB3-INTERACTING AND GLEBS MOTIF-CONTAINING PROTEIN ZNF207"/>
    <property type="match status" value="1"/>
</dbReference>
<feature type="region of interest" description="Disordered" evidence="7">
    <location>
        <begin position="153"/>
        <end position="172"/>
    </location>
</feature>
<keyword evidence="4" id="KW-0862">Zinc</keyword>
<dbReference type="CDD" id="cd20908">
    <property type="entry name" value="SUF4-like"/>
    <property type="match status" value="1"/>
</dbReference>